<evidence type="ECO:0000313" key="7">
    <source>
        <dbReference type="EMBL" id="CAD59608.4"/>
    </source>
</evidence>
<dbReference type="GO" id="GO:0005634">
    <property type="term" value="C:nucleus"/>
    <property type="evidence" value="ECO:0007669"/>
    <property type="project" value="UniProtKB-SubCell"/>
</dbReference>
<evidence type="ECO:0000256" key="2">
    <source>
        <dbReference type="ARBA" id="ARBA00023125"/>
    </source>
</evidence>
<proteinExistence type="inferred from homology"/>
<evidence type="ECO:0000256" key="5">
    <source>
        <dbReference type="RuleBase" id="RU003516"/>
    </source>
</evidence>
<dbReference type="Pfam" id="PF04769">
    <property type="entry name" value="MATalpha_HMGbox"/>
    <property type="match status" value="1"/>
</dbReference>
<dbReference type="PROSITE" id="PS51325">
    <property type="entry name" value="ALPHA_BOX"/>
    <property type="match status" value="1"/>
</dbReference>
<keyword evidence="1 5" id="KW-0805">Transcription regulation</keyword>
<keyword evidence="2 5" id="KW-0238">DNA-binding</keyword>
<gene>
    <name evidence="7" type="primary">mat-1-1</name>
</gene>
<sequence>MENPNKEKVLEYLDQLVDPGLAALYDHPASLKTILNLFGDRLLNSGVPDVAPAHDARFGGVARAKRPLNAFMAFRTYYLKMFPDTQQKYCSGFLTKLWNQDPRRNKWALIAKVYSFIRDHVGKGRINLSAFLGVVCPMMKIIHPDDYLQTLGWDTAQDAEGNLVLRHDRSKMSTNLEALVDNEHPITEFDLLTDVLTAGYFGDVAKMLQARLWASQHSIMSPVPGMSPSFGAGSNVGANADADADTDTDLDLNTAASLYDAVPTNPEKTSFVAAVHHNAYQAAQEIFGPDFDSALFQSRFVHYWEVEDVTSFENVQISIPDAPMATNTLYNFERNPAVLPQVSNFNVSQALALDTGIIDVSSAWSVDRLLVGQKVQDAIGNTPFSFFPP</sequence>
<keyword evidence="4 5" id="KW-0539">Nucleus</keyword>
<feature type="domain" description="Alpha box" evidence="6">
    <location>
        <begin position="63"/>
        <end position="118"/>
    </location>
</feature>
<name>Q874U8_9HYPO</name>
<comment type="subcellular location">
    <subcellularLocation>
        <location evidence="5">Nucleus</location>
    </subcellularLocation>
</comment>
<evidence type="ECO:0000256" key="4">
    <source>
        <dbReference type="ARBA" id="ARBA00023242"/>
    </source>
</evidence>
<dbReference type="InterPro" id="IPR006856">
    <property type="entry name" value="MATalpha_HMGbox"/>
</dbReference>
<dbReference type="GO" id="GO:0045895">
    <property type="term" value="P:positive regulation of mating-type specific transcription, DNA-templated"/>
    <property type="evidence" value="ECO:0007669"/>
    <property type="project" value="InterPro"/>
</dbReference>
<accession>Q874U8</accession>
<dbReference type="GO" id="GO:0008301">
    <property type="term" value="F:DNA binding, bending"/>
    <property type="evidence" value="ECO:0007669"/>
    <property type="project" value="InterPro"/>
</dbReference>
<protein>
    <submittedName>
        <fullName evidence="7">Putative mating type protein MAT-1-1</fullName>
    </submittedName>
</protein>
<evidence type="ECO:0000256" key="3">
    <source>
        <dbReference type="ARBA" id="ARBA00023163"/>
    </source>
</evidence>
<organism evidence="7">
    <name type="scientific">Fusarium avenaceum</name>
    <dbReference type="NCBI Taxonomy" id="40199"/>
    <lineage>
        <taxon>Eukaryota</taxon>
        <taxon>Fungi</taxon>
        <taxon>Dikarya</taxon>
        <taxon>Ascomycota</taxon>
        <taxon>Pezizomycotina</taxon>
        <taxon>Sordariomycetes</taxon>
        <taxon>Hypocreomycetidae</taxon>
        <taxon>Hypocreales</taxon>
        <taxon>Nectriaceae</taxon>
        <taxon>Fusarium</taxon>
        <taxon>Fusarium tricinctum species complex</taxon>
    </lineage>
</organism>
<reference evidence="7" key="1">
    <citation type="journal article" date="2004" name="Appl. Environ. Microbiol.">
        <title>Mating type sequences in asexually reproducing Fusarium species.</title>
        <authorList>
            <person name="Kerenyi Z."/>
            <person name="Moretti A."/>
            <person name="Waalwijk C."/>
            <person name="Olah B."/>
            <person name="Hornok L."/>
        </authorList>
    </citation>
    <scope>NUCLEOTIDE SEQUENCE</scope>
</reference>
<dbReference type="EMBL" id="AJ535625">
    <property type="protein sequence ID" value="CAD59608.4"/>
    <property type="molecule type" value="Genomic_DNA"/>
</dbReference>
<evidence type="ECO:0000256" key="1">
    <source>
        <dbReference type="ARBA" id="ARBA00023015"/>
    </source>
</evidence>
<evidence type="ECO:0000259" key="6">
    <source>
        <dbReference type="PROSITE" id="PS51325"/>
    </source>
</evidence>
<dbReference type="AlphaFoldDB" id="Q874U8"/>
<comment type="similarity">
    <text evidence="5">Belongs to the MATALPHA1 family.</text>
</comment>
<keyword evidence="3 5" id="KW-0804">Transcription</keyword>